<feature type="signal peptide" evidence="5">
    <location>
        <begin position="1"/>
        <end position="19"/>
    </location>
</feature>
<dbReference type="InterPro" id="IPR006093">
    <property type="entry name" value="Oxy_OxRdtase_FAD_BS"/>
</dbReference>
<evidence type="ECO:0000259" key="6">
    <source>
        <dbReference type="PROSITE" id="PS51387"/>
    </source>
</evidence>
<dbReference type="SUPFAM" id="SSF56176">
    <property type="entry name" value="FAD-binding/transporter-associated domain-like"/>
    <property type="match status" value="1"/>
</dbReference>
<dbReference type="OrthoDB" id="407275at2759"/>
<keyword evidence="4" id="KW-0560">Oxidoreductase</keyword>
<keyword evidence="8" id="KW-1185">Reference proteome</keyword>
<protein>
    <recommendedName>
        <fullName evidence="6">FAD-binding PCMH-type domain-containing protein</fullName>
    </recommendedName>
</protein>
<dbReference type="EMBL" id="JAGGNH010000007">
    <property type="protein sequence ID" value="KAJ0968583.1"/>
    <property type="molecule type" value="Genomic_DNA"/>
</dbReference>
<reference evidence="7" key="2">
    <citation type="journal article" date="2022" name="Hortic Res">
        <title>The genome of Dioscorea zingiberensis sheds light on the biosynthesis, origin and evolution of the medicinally important diosgenin saponins.</title>
        <authorList>
            <person name="Li Y."/>
            <person name="Tan C."/>
            <person name="Li Z."/>
            <person name="Guo J."/>
            <person name="Li S."/>
            <person name="Chen X."/>
            <person name="Wang C."/>
            <person name="Dai X."/>
            <person name="Yang H."/>
            <person name="Song W."/>
            <person name="Hou L."/>
            <person name="Xu J."/>
            <person name="Tong Z."/>
            <person name="Xu A."/>
            <person name="Yuan X."/>
            <person name="Wang W."/>
            <person name="Yang Q."/>
            <person name="Chen L."/>
            <person name="Sun Z."/>
            <person name="Wang K."/>
            <person name="Pan B."/>
            <person name="Chen J."/>
            <person name="Bao Y."/>
            <person name="Liu F."/>
            <person name="Qi X."/>
            <person name="Gang D.R."/>
            <person name="Wen J."/>
            <person name="Li J."/>
        </authorList>
    </citation>
    <scope>NUCLEOTIDE SEQUENCE</scope>
    <source>
        <strain evidence="7">Dzin_1.0</strain>
    </source>
</reference>
<sequence>MPIFLLLITFSSLLSFTSTTTTSQDIATCLSSGNVLNFTTPSSASSTTTFNLILNFSIQNLRFSSPDLPKPAAIILPSTLPDLRAAVLCCRAASLSIRIRSGGHSYEGLSYLADHHTPFALIDMMNLNQVRLDAGSLTAWVQTGATLGETYYAIAESSDTLGFSAGSCPTVGSGGHIAGGGFGLLSRKYGLAADNIVDAILVDSSGRVLDRKSMGDDVFWAICGGGGGTEGGALSLHGVSSSSRFPKS</sequence>
<evidence type="ECO:0000256" key="3">
    <source>
        <dbReference type="ARBA" id="ARBA00022827"/>
    </source>
</evidence>
<proteinExistence type="inferred from homology"/>
<organism evidence="7 8">
    <name type="scientific">Dioscorea zingiberensis</name>
    <dbReference type="NCBI Taxonomy" id="325984"/>
    <lineage>
        <taxon>Eukaryota</taxon>
        <taxon>Viridiplantae</taxon>
        <taxon>Streptophyta</taxon>
        <taxon>Embryophyta</taxon>
        <taxon>Tracheophyta</taxon>
        <taxon>Spermatophyta</taxon>
        <taxon>Magnoliopsida</taxon>
        <taxon>Liliopsida</taxon>
        <taxon>Dioscoreales</taxon>
        <taxon>Dioscoreaceae</taxon>
        <taxon>Dioscorea</taxon>
    </lineage>
</organism>
<dbReference type="Pfam" id="PF01565">
    <property type="entry name" value="FAD_binding_4"/>
    <property type="match status" value="1"/>
</dbReference>
<dbReference type="GO" id="GO:0016491">
    <property type="term" value="F:oxidoreductase activity"/>
    <property type="evidence" value="ECO:0007669"/>
    <property type="project" value="UniProtKB-KW"/>
</dbReference>
<dbReference type="InterPro" id="IPR016166">
    <property type="entry name" value="FAD-bd_PCMH"/>
</dbReference>
<feature type="domain" description="FAD-binding PCMH-type" evidence="6">
    <location>
        <begin position="67"/>
        <end position="248"/>
    </location>
</feature>
<name>A0A9D5HA29_9LILI</name>
<dbReference type="Gene3D" id="3.30.465.10">
    <property type="match status" value="1"/>
</dbReference>
<dbReference type="PANTHER" id="PTHR32448">
    <property type="entry name" value="OS08G0158400 PROTEIN"/>
    <property type="match status" value="1"/>
</dbReference>
<keyword evidence="5" id="KW-0732">Signal</keyword>
<reference evidence="7" key="1">
    <citation type="submission" date="2021-03" db="EMBL/GenBank/DDBJ databases">
        <authorList>
            <person name="Li Z."/>
            <person name="Yang C."/>
        </authorList>
    </citation>
    <scope>NUCLEOTIDE SEQUENCE</scope>
    <source>
        <strain evidence="7">Dzin_1.0</strain>
        <tissue evidence="7">Leaf</tissue>
    </source>
</reference>
<evidence type="ECO:0000256" key="1">
    <source>
        <dbReference type="ARBA" id="ARBA00001974"/>
    </source>
</evidence>
<evidence type="ECO:0000256" key="5">
    <source>
        <dbReference type="SAM" id="SignalP"/>
    </source>
</evidence>
<dbReference type="InterPro" id="IPR016167">
    <property type="entry name" value="FAD-bd_PCMH_sub1"/>
</dbReference>
<keyword evidence="3" id="KW-0274">FAD</keyword>
<dbReference type="AlphaFoldDB" id="A0A9D5HA29"/>
<evidence type="ECO:0000256" key="2">
    <source>
        <dbReference type="ARBA" id="ARBA00005466"/>
    </source>
</evidence>
<dbReference type="InterPro" id="IPR036318">
    <property type="entry name" value="FAD-bd_PCMH-like_sf"/>
</dbReference>
<evidence type="ECO:0000256" key="4">
    <source>
        <dbReference type="ARBA" id="ARBA00023002"/>
    </source>
</evidence>
<dbReference type="GO" id="GO:0071949">
    <property type="term" value="F:FAD binding"/>
    <property type="evidence" value="ECO:0007669"/>
    <property type="project" value="InterPro"/>
</dbReference>
<evidence type="ECO:0000313" key="8">
    <source>
        <dbReference type="Proteomes" id="UP001085076"/>
    </source>
</evidence>
<dbReference type="InterPro" id="IPR006094">
    <property type="entry name" value="Oxid_FAD_bind_N"/>
</dbReference>
<feature type="chain" id="PRO_5039337841" description="FAD-binding PCMH-type domain-containing protein" evidence="5">
    <location>
        <begin position="20"/>
        <end position="248"/>
    </location>
</feature>
<dbReference type="Proteomes" id="UP001085076">
    <property type="component" value="Miscellaneous, Linkage group lg07"/>
</dbReference>
<keyword evidence="3" id="KW-0285">Flavoprotein</keyword>
<dbReference type="PROSITE" id="PS51387">
    <property type="entry name" value="FAD_PCMH"/>
    <property type="match status" value="1"/>
</dbReference>
<accession>A0A9D5HA29</accession>
<gene>
    <name evidence="7" type="ORF">J5N97_025500</name>
</gene>
<comment type="cofactor">
    <cofactor evidence="1">
        <name>FAD</name>
        <dbReference type="ChEBI" id="CHEBI:57692"/>
    </cofactor>
</comment>
<dbReference type="Gene3D" id="3.30.43.10">
    <property type="entry name" value="Uridine Diphospho-n-acetylenolpyruvylglucosamine Reductase, domain 2"/>
    <property type="match status" value="1"/>
</dbReference>
<comment type="caution">
    <text evidence="7">The sequence shown here is derived from an EMBL/GenBank/DDBJ whole genome shotgun (WGS) entry which is preliminary data.</text>
</comment>
<evidence type="ECO:0000313" key="7">
    <source>
        <dbReference type="EMBL" id="KAJ0968583.1"/>
    </source>
</evidence>
<comment type="similarity">
    <text evidence="2">Belongs to the oxygen-dependent FAD-linked oxidoreductase family.</text>
</comment>
<dbReference type="InterPro" id="IPR016169">
    <property type="entry name" value="FAD-bd_PCMH_sub2"/>
</dbReference>
<dbReference type="PROSITE" id="PS00862">
    <property type="entry name" value="OX2_COVAL_FAD"/>
    <property type="match status" value="1"/>
</dbReference>